<feature type="compositionally biased region" description="Basic and acidic residues" evidence="1">
    <location>
        <begin position="59"/>
        <end position="71"/>
    </location>
</feature>
<feature type="region of interest" description="Disordered" evidence="1">
    <location>
        <begin position="40"/>
        <end position="71"/>
    </location>
</feature>
<gene>
    <name evidence="2" type="ORF">D6C00_14550</name>
</gene>
<dbReference type="AlphaFoldDB" id="A0A426QDZ8"/>
<proteinExistence type="predicted"/>
<comment type="caution">
    <text evidence="2">The sequence shown here is derived from an EMBL/GenBank/DDBJ whole genome shotgun (WGS) entry which is preliminary data.</text>
</comment>
<keyword evidence="3" id="KW-1185">Reference proteome</keyword>
<sequence length="71" mass="7850">MKISENRIYTTVERAETTTKGAVIPAEAGQKRAGALNAQRAARRVKTDPGKQTALLAPSERRKLCERQERA</sequence>
<reference evidence="2 3" key="1">
    <citation type="journal article" date="2010" name="Int. J. Syst. Evol. Microbiol.">
        <title>Thiohalobacter thiocyanaticus gen. nov., sp. nov., a moderately halophilic, sulfur-oxidizing gammaproteobacterium from hypersaline lakes, that utilizes thiocyanate.</title>
        <authorList>
            <person name="Sorokin D.Y."/>
            <person name="Kovaleva O.L."/>
            <person name="Tourova T.P."/>
            <person name="Muyzer G."/>
        </authorList>
    </citation>
    <scope>NUCLEOTIDE SEQUENCE [LARGE SCALE GENOMIC DNA]</scope>
    <source>
        <strain evidence="2 3">Hrh1</strain>
    </source>
</reference>
<accession>A0A426QDZ8</accession>
<protein>
    <submittedName>
        <fullName evidence="2">Uncharacterized protein</fullName>
    </submittedName>
</protein>
<organism evidence="2 3">
    <name type="scientific">Thiohalobacter thiocyanaticus</name>
    <dbReference type="NCBI Taxonomy" id="585455"/>
    <lineage>
        <taxon>Bacteria</taxon>
        <taxon>Pseudomonadati</taxon>
        <taxon>Pseudomonadota</taxon>
        <taxon>Gammaproteobacteria</taxon>
        <taxon>Thiohalobacterales</taxon>
        <taxon>Thiohalobacteraceae</taxon>
        <taxon>Thiohalobacter</taxon>
    </lineage>
</organism>
<name>A0A426QDZ8_9GAMM</name>
<dbReference type="EMBL" id="QZMU01000002">
    <property type="protein sequence ID" value="RRQ19978.1"/>
    <property type="molecule type" value="Genomic_DNA"/>
</dbReference>
<evidence type="ECO:0000313" key="3">
    <source>
        <dbReference type="Proteomes" id="UP000287798"/>
    </source>
</evidence>
<dbReference type="Proteomes" id="UP000287798">
    <property type="component" value="Unassembled WGS sequence"/>
</dbReference>
<evidence type="ECO:0000313" key="2">
    <source>
        <dbReference type="EMBL" id="RRQ19978.1"/>
    </source>
</evidence>
<evidence type="ECO:0000256" key="1">
    <source>
        <dbReference type="SAM" id="MobiDB-lite"/>
    </source>
</evidence>